<keyword evidence="2" id="KW-1185">Reference proteome</keyword>
<dbReference type="AlphaFoldDB" id="A0A6I5N2U0"/>
<accession>A0A6I5N2U0</accession>
<evidence type="ECO:0000313" key="1">
    <source>
        <dbReference type="EMBL" id="NEG70495.1"/>
    </source>
</evidence>
<dbReference type="RefSeq" id="WP_163228101.1">
    <property type="nucleotide sequence ID" value="NZ_VYSG01000004.1"/>
</dbReference>
<evidence type="ECO:0000313" key="2">
    <source>
        <dbReference type="Proteomes" id="UP000469292"/>
    </source>
</evidence>
<evidence type="ECO:0008006" key="3">
    <source>
        <dbReference type="Google" id="ProtNLM"/>
    </source>
</evidence>
<comment type="caution">
    <text evidence="1">The sequence shown here is derived from an EMBL/GenBank/DDBJ whole genome shotgun (WGS) entry which is preliminary data.</text>
</comment>
<reference evidence="1 2" key="1">
    <citation type="submission" date="2019-09" db="EMBL/GenBank/DDBJ databases">
        <title>Phylogenetic characterization of a novel taxon of the genus Bifidobacterium: Bifidobacterium choloepi sp. nov.</title>
        <authorList>
            <person name="Modesto M."/>
            <person name="Satti M."/>
        </authorList>
    </citation>
    <scope>NUCLEOTIDE SEQUENCE [LARGE SCALE GENOMIC DNA]</scope>
    <source>
        <strain evidence="1 2">BRDM6</strain>
    </source>
</reference>
<sequence>MTKQVTGFRMFRILTMDWRQLLEEEEIPSTKAGRHRRVKPDDLHEYANRRHRLNMELFASLAEDEDPLATADNPLIRKKEA</sequence>
<proteinExistence type="predicted"/>
<gene>
    <name evidence="1" type="ORF">F6S87_07810</name>
</gene>
<organism evidence="1 2">
    <name type="scientific">Bifidobacterium choloepi</name>
    <dbReference type="NCBI Taxonomy" id="2614131"/>
    <lineage>
        <taxon>Bacteria</taxon>
        <taxon>Bacillati</taxon>
        <taxon>Actinomycetota</taxon>
        <taxon>Actinomycetes</taxon>
        <taxon>Bifidobacteriales</taxon>
        <taxon>Bifidobacteriaceae</taxon>
        <taxon>Bifidobacterium</taxon>
    </lineage>
</organism>
<dbReference type="EMBL" id="VYSG01000004">
    <property type="protein sequence ID" value="NEG70495.1"/>
    <property type="molecule type" value="Genomic_DNA"/>
</dbReference>
<protein>
    <recommendedName>
        <fullName evidence="3">DNA-binding protein</fullName>
    </recommendedName>
</protein>
<name>A0A6I5N2U0_9BIFI</name>
<dbReference type="Proteomes" id="UP000469292">
    <property type="component" value="Unassembled WGS sequence"/>
</dbReference>